<accession>A0A0W1KIC5</accession>
<dbReference type="Proteomes" id="UP000054404">
    <property type="component" value="Unassembled WGS sequence"/>
</dbReference>
<comment type="caution">
    <text evidence="1">The sequence shown here is derived from an EMBL/GenBank/DDBJ whole genome shotgun (WGS) entry which is preliminary data.</text>
</comment>
<dbReference type="PATRIC" id="fig|59561.3.peg.1150"/>
<dbReference type="AlphaFoldDB" id="A0A0W1KIC5"/>
<organism evidence="1 3">
    <name type="scientific">Trueperella bernardiae</name>
    <dbReference type="NCBI Taxonomy" id="59561"/>
    <lineage>
        <taxon>Bacteria</taxon>
        <taxon>Bacillati</taxon>
        <taxon>Actinomycetota</taxon>
        <taxon>Actinomycetes</taxon>
        <taxon>Actinomycetales</taxon>
        <taxon>Actinomycetaceae</taxon>
        <taxon>Trueperella</taxon>
    </lineage>
</organism>
<evidence type="ECO:0000313" key="3">
    <source>
        <dbReference type="Proteomes" id="UP000054404"/>
    </source>
</evidence>
<name>A0A0W1KIC5_9ACTO</name>
<protein>
    <recommendedName>
        <fullName evidence="4">PemK-like protein</fullName>
    </recommendedName>
</protein>
<reference evidence="1 3" key="1">
    <citation type="submission" date="2015-11" db="EMBL/GenBank/DDBJ databases">
        <title>Draft Genome Sequence of the Type Strain Trueperella bernardiae LCDC 89-0504T, Isolated from Blood Culture.</title>
        <authorList>
            <person name="Bernier A.-M."/>
            <person name="Bernard K."/>
        </authorList>
    </citation>
    <scope>NUCLEOTIDE SEQUENCE [LARGE SCALE GENOMIC DNA]</scope>
    <source>
        <strain evidence="1 3">LCDC 89-0504</strain>
    </source>
</reference>
<reference evidence="2" key="2">
    <citation type="submission" date="2023-05" db="EMBL/GenBank/DDBJ databases">
        <title>Genomic Catalog of Human Bladder Bacteria.</title>
        <authorList>
            <person name="Du J."/>
        </authorList>
    </citation>
    <scope>NUCLEOTIDE SEQUENCE</scope>
    <source>
        <strain evidence="2">UMB1304A</strain>
    </source>
</reference>
<gene>
    <name evidence="1" type="ORF">AQZ59_01157</name>
    <name evidence="2" type="ORF">QP858_06760</name>
</gene>
<proteinExistence type="predicted"/>
<keyword evidence="3" id="KW-1185">Reference proteome</keyword>
<evidence type="ECO:0000313" key="2">
    <source>
        <dbReference type="EMBL" id="MDK8602154.1"/>
    </source>
</evidence>
<dbReference type="Proteomes" id="UP001225576">
    <property type="component" value="Unassembled WGS sequence"/>
</dbReference>
<evidence type="ECO:0008006" key="4">
    <source>
        <dbReference type="Google" id="ProtNLM"/>
    </source>
</evidence>
<dbReference type="EMBL" id="JASPDQ010000015">
    <property type="protein sequence ID" value="MDK8602154.1"/>
    <property type="molecule type" value="Genomic_DNA"/>
</dbReference>
<dbReference type="RefSeq" id="WP_062613715.1">
    <property type="nucleotide sequence ID" value="NZ_CALTZF010000011.1"/>
</dbReference>
<evidence type="ECO:0000313" key="1">
    <source>
        <dbReference type="EMBL" id="KTF03829.1"/>
    </source>
</evidence>
<dbReference type="EMBL" id="LNIZ01000005">
    <property type="protein sequence ID" value="KTF03829.1"/>
    <property type="molecule type" value="Genomic_DNA"/>
</dbReference>
<sequence length="138" mass="14857">MGAILDFLLDVFFTDDVVEGLFQRFRRAKPAKGPKKIGAYDDGAGSLITGQIVEARLKGHGKTKALVLDPHAVSLVALTDHPGPGAFELASLAATKVGRLYALPSVVYKASDSMCKPIRGQKRLPKADFERVVELIPN</sequence>